<reference evidence="3 4" key="1">
    <citation type="submission" date="2019-01" db="EMBL/GenBank/DDBJ databases">
        <title>Genomic insights into a novel species Rhodoferax sp.</title>
        <authorList>
            <person name="Jin L."/>
        </authorList>
    </citation>
    <scope>NUCLEOTIDE SEQUENCE [LARGE SCALE GENOMIC DNA]</scope>
    <source>
        <strain evidence="3 4">CHu59-6-5</strain>
    </source>
</reference>
<dbReference type="InterPro" id="IPR057326">
    <property type="entry name" value="KR_dom"/>
</dbReference>
<dbReference type="OrthoDB" id="9806974at2"/>
<organism evidence="3 4">
    <name type="scientific">Rhodoferax sediminis</name>
    <dbReference type="NCBI Taxonomy" id="2509614"/>
    <lineage>
        <taxon>Bacteria</taxon>
        <taxon>Pseudomonadati</taxon>
        <taxon>Pseudomonadota</taxon>
        <taxon>Betaproteobacteria</taxon>
        <taxon>Burkholderiales</taxon>
        <taxon>Comamonadaceae</taxon>
        <taxon>Rhodoferax</taxon>
    </lineage>
</organism>
<evidence type="ECO:0000256" key="1">
    <source>
        <dbReference type="ARBA" id="ARBA00006484"/>
    </source>
</evidence>
<dbReference type="KEGG" id="rhf:EUB48_16305"/>
<dbReference type="CDD" id="cd05233">
    <property type="entry name" value="SDR_c"/>
    <property type="match status" value="1"/>
</dbReference>
<dbReference type="FunFam" id="3.40.50.720:FF:000084">
    <property type="entry name" value="Short-chain dehydrogenase reductase"/>
    <property type="match status" value="1"/>
</dbReference>
<protein>
    <submittedName>
        <fullName evidence="3">SDR family oxidoreductase</fullName>
    </submittedName>
</protein>
<dbReference type="SUPFAM" id="SSF51735">
    <property type="entry name" value="NAD(P)-binding Rossmann-fold domains"/>
    <property type="match status" value="1"/>
</dbReference>
<feature type="domain" description="Ketoreductase" evidence="2">
    <location>
        <begin position="21"/>
        <end position="202"/>
    </location>
</feature>
<evidence type="ECO:0000313" key="4">
    <source>
        <dbReference type="Proteomes" id="UP000316798"/>
    </source>
</evidence>
<name>A0A515DE57_9BURK</name>
<evidence type="ECO:0000313" key="3">
    <source>
        <dbReference type="EMBL" id="QDL38677.1"/>
    </source>
</evidence>
<dbReference type="Proteomes" id="UP000316798">
    <property type="component" value="Chromosome"/>
</dbReference>
<dbReference type="PANTHER" id="PTHR42760">
    <property type="entry name" value="SHORT-CHAIN DEHYDROGENASES/REDUCTASES FAMILY MEMBER"/>
    <property type="match status" value="1"/>
</dbReference>
<dbReference type="SMART" id="SM00822">
    <property type="entry name" value="PKS_KR"/>
    <property type="match status" value="1"/>
</dbReference>
<keyword evidence="4" id="KW-1185">Reference proteome</keyword>
<dbReference type="PANTHER" id="PTHR42760:SF40">
    <property type="entry name" value="3-OXOACYL-[ACYL-CARRIER-PROTEIN] REDUCTASE, CHLOROPLASTIC"/>
    <property type="match status" value="1"/>
</dbReference>
<dbReference type="Gene3D" id="3.40.50.720">
    <property type="entry name" value="NAD(P)-binding Rossmann-like Domain"/>
    <property type="match status" value="1"/>
</dbReference>
<sequence>MTQDTNASAVSLPGRGLLDGRVALVTGGARGLGLAIAQALAREGSRVVISDLDADALEQAVSGFRSAGQEVTAVTGNVAVVADCECMVRAAVDTYGRLDVLVNNAGGSAHTPPKLEDVTEEDYDKVMNWNVRGTFFCTKVALPALKAQGGSIINLTSMSGRTGAEIFSPQYSAAKAAIIGLTRNMAMHLGPNGIRVNAIAPGFVRAGERAEAIWATRDNTTILNQIALRRRGVETELADVALFLASEQSRYMTGCILDVNGGYLTF</sequence>
<gene>
    <name evidence="3" type="ORF">EUB48_16305</name>
</gene>
<dbReference type="EMBL" id="CP035503">
    <property type="protein sequence ID" value="QDL38677.1"/>
    <property type="molecule type" value="Genomic_DNA"/>
</dbReference>
<evidence type="ECO:0000259" key="2">
    <source>
        <dbReference type="SMART" id="SM00822"/>
    </source>
</evidence>
<dbReference type="InterPro" id="IPR002347">
    <property type="entry name" value="SDR_fam"/>
</dbReference>
<dbReference type="GO" id="GO:0030497">
    <property type="term" value="P:fatty acid elongation"/>
    <property type="evidence" value="ECO:0007669"/>
    <property type="project" value="TreeGrafter"/>
</dbReference>
<accession>A0A515DE57</accession>
<dbReference type="PRINTS" id="PR00081">
    <property type="entry name" value="GDHRDH"/>
</dbReference>
<dbReference type="PRINTS" id="PR00080">
    <property type="entry name" value="SDRFAMILY"/>
</dbReference>
<dbReference type="GO" id="GO:0016616">
    <property type="term" value="F:oxidoreductase activity, acting on the CH-OH group of donors, NAD or NADP as acceptor"/>
    <property type="evidence" value="ECO:0007669"/>
    <property type="project" value="TreeGrafter"/>
</dbReference>
<comment type="similarity">
    <text evidence="1">Belongs to the short-chain dehydrogenases/reductases (SDR) family.</text>
</comment>
<dbReference type="InterPro" id="IPR036291">
    <property type="entry name" value="NAD(P)-bd_dom_sf"/>
</dbReference>
<dbReference type="Pfam" id="PF13561">
    <property type="entry name" value="adh_short_C2"/>
    <property type="match status" value="1"/>
</dbReference>
<proteinExistence type="inferred from homology"/>
<dbReference type="AlphaFoldDB" id="A0A515DE57"/>
<dbReference type="NCBIfam" id="NF005559">
    <property type="entry name" value="PRK07231.1"/>
    <property type="match status" value="1"/>
</dbReference>